<sequence length="436" mass="49466">MPYDPNHCTHHDAPMRQQLFACLTCRAKDKQDNGICYSCSIQCHSNHELVELFARRGFSCDCGTTRMASFGACNLRKNFDGLDTPEETNKYNHNFSGRFCSCDQVYDPSSEQGIMFQCLLGDACDEEWFHEECILGVDRLGTVETEANPESTSVKDDAIDDTALKSHYPQGVNMYDLLEPAESSVVKAPEEIKEEQEKSEQNQDGNLAVNNEEDDEDEEGDEDDEDDTLDGLPRQEDIGAFICWKCVEKNPILLKWGKSWPEVAHEPVVHGIFKTIEERELSIKSLKPEPSNRDVEKNEFDKRALDDGVSSIQPLKKIKSDEQKQEVSLFLKPGFHDHVKASSDPDIKAFAEKFPFLLEEESVYEPPQDDDANSSLLDAGTRALNSIPRDQAINGMQAYSMIRERLSLFLRPFAEQGKVVTEHDVTNFFEEVRNEK</sequence>
<dbReference type="GO" id="GO:0008270">
    <property type="term" value="F:zinc ion binding"/>
    <property type="evidence" value="ECO:0007669"/>
    <property type="project" value="UniProtKB-KW"/>
</dbReference>
<dbReference type="RefSeq" id="XP_018736895.1">
    <property type="nucleotide sequence ID" value="XM_018878931.1"/>
</dbReference>
<evidence type="ECO:0000259" key="6">
    <source>
        <dbReference type="PROSITE" id="PS51157"/>
    </source>
</evidence>
<feature type="compositionally biased region" description="Acidic residues" evidence="5">
    <location>
        <begin position="211"/>
        <end position="229"/>
    </location>
</feature>
<dbReference type="AlphaFoldDB" id="A0A167ESZ9"/>
<dbReference type="GO" id="GO:0005737">
    <property type="term" value="C:cytoplasm"/>
    <property type="evidence" value="ECO:0007669"/>
    <property type="project" value="TreeGrafter"/>
</dbReference>
<dbReference type="KEGG" id="slb:AWJ20_2006"/>
<dbReference type="GeneID" id="30033871"/>
<keyword evidence="1" id="KW-0479">Metal-binding</keyword>
<proteinExistence type="predicted"/>
<dbReference type="Pfam" id="PF02207">
    <property type="entry name" value="zf-UBR"/>
    <property type="match status" value="1"/>
</dbReference>
<feature type="zinc finger region" description="UBR-type" evidence="4">
    <location>
        <begin position="6"/>
        <end position="78"/>
    </location>
</feature>
<evidence type="ECO:0000256" key="4">
    <source>
        <dbReference type="PROSITE-ProRule" id="PRU00508"/>
    </source>
</evidence>
<dbReference type="PROSITE" id="PS51157">
    <property type="entry name" value="ZF_UBR"/>
    <property type="match status" value="1"/>
</dbReference>
<keyword evidence="3" id="KW-0862">Zinc</keyword>
<dbReference type="OrthoDB" id="5795902at2759"/>
<keyword evidence="2" id="KW-0863">Zinc-finger</keyword>
<feature type="domain" description="UBR-type" evidence="6">
    <location>
        <begin position="6"/>
        <end position="78"/>
    </location>
</feature>
<dbReference type="EMBL" id="CP014503">
    <property type="protein sequence ID" value="ANB14418.1"/>
    <property type="molecule type" value="Genomic_DNA"/>
</dbReference>
<reference evidence="7 8" key="1">
    <citation type="submission" date="2016-02" db="EMBL/GenBank/DDBJ databases">
        <title>Complete genome sequence and transcriptome regulation of the pentose utilising yeast Sugiyamaella lignohabitans.</title>
        <authorList>
            <person name="Bellasio M."/>
            <person name="Peymann A."/>
            <person name="Valli M."/>
            <person name="Sipitzky M."/>
            <person name="Graf A."/>
            <person name="Sauer M."/>
            <person name="Marx H."/>
            <person name="Mattanovich D."/>
        </authorList>
    </citation>
    <scope>NUCLEOTIDE SEQUENCE [LARGE SCALE GENOMIC DNA]</scope>
    <source>
        <strain evidence="7 8">CBS 10342</strain>
    </source>
</reference>
<dbReference type="GO" id="GO:0061630">
    <property type="term" value="F:ubiquitin protein ligase activity"/>
    <property type="evidence" value="ECO:0007669"/>
    <property type="project" value="InterPro"/>
</dbReference>
<dbReference type="Proteomes" id="UP000189580">
    <property type="component" value="Chromosome b"/>
</dbReference>
<feature type="region of interest" description="Disordered" evidence="5">
    <location>
        <begin position="187"/>
        <end position="232"/>
    </location>
</feature>
<keyword evidence="8" id="KW-1185">Reference proteome</keyword>
<accession>A0A167ESZ9</accession>
<name>A0A167ESZ9_9ASCO</name>
<dbReference type="InterPro" id="IPR040204">
    <property type="entry name" value="UBR7"/>
</dbReference>
<evidence type="ECO:0000256" key="5">
    <source>
        <dbReference type="SAM" id="MobiDB-lite"/>
    </source>
</evidence>
<dbReference type="InterPro" id="IPR047506">
    <property type="entry name" value="UBR7-like_UBR-box"/>
</dbReference>
<evidence type="ECO:0000313" key="8">
    <source>
        <dbReference type="Proteomes" id="UP000189580"/>
    </source>
</evidence>
<dbReference type="PANTHER" id="PTHR13513">
    <property type="entry name" value="E3 UBIQUITIN-PROTEIN LIGASE UBR7"/>
    <property type="match status" value="1"/>
</dbReference>
<evidence type="ECO:0000313" key="7">
    <source>
        <dbReference type="EMBL" id="ANB14418.1"/>
    </source>
</evidence>
<evidence type="ECO:0000256" key="3">
    <source>
        <dbReference type="ARBA" id="ARBA00022833"/>
    </source>
</evidence>
<gene>
    <name evidence="7" type="ORF">AWJ20_2006</name>
</gene>
<organism evidence="7 8">
    <name type="scientific">Sugiyamaella lignohabitans</name>
    <dbReference type="NCBI Taxonomy" id="796027"/>
    <lineage>
        <taxon>Eukaryota</taxon>
        <taxon>Fungi</taxon>
        <taxon>Dikarya</taxon>
        <taxon>Ascomycota</taxon>
        <taxon>Saccharomycotina</taxon>
        <taxon>Dipodascomycetes</taxon>
        <taxon>Dipodascales</taxon>
        <taxon>Trichomonascaceae</taxon>
        <taxon>Sugiyamaella</taxon>
    </lineage>
</organism>
<dbReference type="InterPro" id="IPR003126">
    <property type="entry name" value="Znf_UBR"/>
</dbReference>
<protein>
    <recommendedName>
        <fullName evidence="6">UBR-type domain-containing protein</fullName>
    </recommendedName>
</protein>
<dbReference type="CDD" id="cd19677">
    <property type="entry name" value="UBR-box_UBR7"/>
    <property type="match status" value="1"/>
</dbReference>
<evidence type="ECO:0000256" key="2">
    <source>
        <dbReference type="ARBA" id="ARBA00022771"/>
    </source>
</evidence>
<dbReference type="PANTHER" id="PTHR13513:SF9">
    <property type="entry name" value="E3 UBIQUITIN-PROTEIN LIGASE UBR7-RELATED"/>
    <property type="match status" value="1"/>
</dbReference>
<feature type="compositionally biased region" description="Basic and acidic residues" evidence="5">
    <location>
        <begin position="188"/>
        <end position="201"/>
    </location>
</feature>
<dbReference type="SMART" id="SM00396">
    <property type="entry name" value="ZnF_UBR1"/>
    <property type="match status" value="1"/>
</dbReference>
<evidence type="ECO:0000256" key="1">
    <source>
        <dbReference type="ARBA" id="ARBA00022723"/>
    </source>
</evidence>